<proteinExistence type="predicted"/>
<protein>
    <submittedName>
        <fullName evidence="2">Uncharacterized protein</fullName>
    </submittedName>
</protein>
<geneLocation type="mitochondrion" evidence="2"/>
<keyword evidence="1" id="KW-0732">Signal</keyword>
<organism evidence="2">
    <name type="scientific">Picea glauca</name>
    <name type="common">White spruce</name>
    <name type="synonym">Pinus glauca</name>
    <dbReference type="NCBI Taxonomy" id="3330"/>
    <lineage>
        <taxon>Eukaryota</taxon>
        <taxon>Viridiplantae</taxon>
        <taxon>Streptophyta</taxon>
        <taxon>Embryophyta</taxon>
        <taxon>Tracheophyta</taxon>
        <taxon>Spermatophyta</taxon>
        <taxon>Pinopsida</taxon>
        <taxon>Pinidae</taxon>
        <taxon>Conifers I</taxon>
        <taxon>Pinales</taxon>
        <taxon>Pinaceae</taxon>
        <taxon>Picea</taxon>
    </lineage>
</organism>
<gene>
    <name evidence="2" type="ORF">ABT39_MTgene4378</name>
</gene>
<name>A0A117NHX0_PICGL</name>
<sequence>MQLILTAFVRILLKLLPLGPYLHYALGGTSLGNLLQLLWTMETFHHISPWDLTLSL</sequence>
<accession>A0A117NHX0</accession>
<dbReference type="AlphaFoldDB" id="A0A117NHX0"/>
<evidence type="ECO:0000313" key="2">
    <source>
        <dbReference type="EMBL" id="KUM49041.1"/>
    </source>
</evidence>
<feature type="signal peptide" evidence="1">
    <location>
        <begin position="1"/>
        <end position="27"/>
    </location>
</feature>
<reference evidence="2" key="1">
    <citation type="journal article" date="2015" name="Genome Biol. Evol.">
        <title>Organellar Genomes of White Spruce (Picea glauca): Assembly and Annotation.</title>
        <authorList>
            <person name="Jackman S.D."/>
            <person name="Warren R.L."/>
            <person name="Gibb E.A."/>
            <person name="Vandervalk B.P."/>
            <person name="Mohamadi H."/>
            <person name="Chu J."/>
            <person name="Raymond A."/>
            <person name="Pleasance S."/>
            <person name="Coope R."/>
            <person name="Wildung M.R."/>
            <person name="Ritland C.E."/>
            <person name="Bousquet J."/>
            <person name="Jones S.J."/>
            <person name="Bohlmann J."/>
            <person name="Birol I."/>
        </authorList>
    </citation>
    <scope>NUCLEOTIDE SEQUENCE [LARGE SCALE GENOMIC DNA]</scope>
    <source>
        <tissue evidence="2">Flushing bud</tissue>
    </source>
</reference>
<keyword evidence="2" id="KW-0496">Mitochondrion</keyword>
<feature type="chain" id="PRO_5007152045" evidence="1">
    <location>
        <begin position="28"/>
        <end position="56"/>
    </location>
</feature>
<dbReference type="EMBL" id="LKAM01000004">
    <property type="protein sequence ID" value="KUM49041.1"/>
    <property type="molecule type" value="Genomic_DNA"/>
</dbReference>
<comment type="caution">
    <text evidence="2">The sequence shown here is derived from an EMBL/GenBank/DDBJ whole genome shotgun (WGS) entry which is preliminary data.</text>
</comment>
<evidence type="ECO:0000256" key="1">
    <source>
        <dbReference type="SAM" id="SignalP"/>
    </source>
</evidence>